<organism evidence="3 4">
    <name type="scientific">Phyllobacterium brassicacearum</name>
    <dbReference type="NCBI Taxonomy" id="314235"/>
    <lineage>
        <taxon>Bacteria</taxon>
        <taxon>Pseudomonadati</taxon>
        <taxon>Pseudomonadota</taxon>
        <taxon>Alphaproteobacteria</taxon>
        <taxon>Hyphomicrobiales</taxon>
        <taxon>Phyllobacteriaceae</taxon>
        <taxon>Phyllobacterium</taxon>
    </lineage>
</organism>
<comment type="caution">
    <text evidence="3">The sequence shown here is derived from an EMBL/GenBank/DDBJ whole genome shotgun (WGS) entry which is preliminary data.</text>
</comment>
<dbReference type="RefSeq" id="WP_106709278.1">
    <property type="nucleotide sequence ID" value="NZ_PGGO01000001.1"/>
</dbReference>
<keyword evidence="4" id="KW-1185">Reference proteome</keyword>
<comment type="similarity">
    <text evidence="1">Belongs to the short-chain dehydrogenases/reductases (SDR) family.</text>
</comment>
<keyword evidence="2 3" id="KW-0560">Oxidoreductase</keyword>
<protein>
    <submittedName>
        <fullName evidence="3">NAD(P)-dependent oxidoreductase</fullName>
        <ecNumber evidence="3">1.1.1.47</ecNumber>
    </submittedName>
</protein>
<evidence type="ECO:0000256" key="1">
    <source>
        <dbReference type="ARBA" id="ARBA00006484"/>
    </source>
</evidence>
<name>A0A2P7BWM8_9HYPH</name>
<dbReference type="OrthoDB" id="20590at2"/>
<proteinExistence type="inferred from homology"/>
<dbReference type="InterPro" id="IPR036291">
    <property type="entry name" value="NAD(P)-bd_dom_sf"/>
</dbReference>
<dbReference type="InterPro" id="IPR020904">
    <property type="entry name" value="Sc_DH/Rdtase_CS"/>
</dbReference>
<dbReference type="PANTHER" id="PTHR48107">
    <property type="entry name" value="NADPH-DEPENDENT ALDEHYDE REDUCTASE-LIKE PROTEIN, CHLOROPLASTIC-RELATED"/>
    <property type="match status" value="1"/>
</dbReference>
<dbReference type="EMBL" id="PGGO01000001">
    <property type="protein sequence ID" value="PSH70856.1"/>
    <property type="molecule type" value="Genomic_DNA"/>
</dbReference>
<dbReference type="AlphaFoldDB" id="A0A2P7BWM8"/>
<dbReference type="InterPro" id="IPR002347">
    <property type="entry name" value="SDR_fam"/>
</dbReference>
<dbReference type="PANTHER" id="PTHR48107:SF7">
    <property type="entry name" value="RE15974P"/>
    <property type="match status" value="1"/>
</dbReference>
<accession>A0A2P7BWM8</accession>
<gene>
    <name evidence="3" type="ORF">CU102_02060</name>
</gene>
<dbReference type="PRINTS" id="PR00081">
    <property type="entry name" value="GDHRDH"/>
</dbReference>
<dbReference type="Gene3D" id="3.40.50.720">
    <property type="entry name" value="NAD(P)-binding Rossmann-like Domain"/>
    <property type="match status" value="1"/>
</dbReference>
<dbReference type="SUPFAM" id="SSF51735">
    <property type="entry name" value="NAD(P)-binding Rossmann-fold domains"/>
    <property type="match status" value="1"/>
</dbReference>
<evidence type="ECO:0000256" key="2">
    <source>
        <dbReference type="ARBA" id="ARBA00023002"/>
    </source>
</evidence>
<dbReference type="PROSITE" id="PS00061">
    <property type="entry name" value="ADH_SHORT"/>
    <property type="match status" value="1"/>
</dbReference>
<dbReference type="NCBIfam" id="NF005400">
    <property type="entry name" value="PRK06947.1"/>
    <property type="match status" value="1"/>
</dbReference>
<evidence type="ECO:0000313" key="3">
    <source>
        <dbReference type="EMBL" id="PSH70856.1"/>
    </source>
</evidence>
<dbReference type="Proteomes" id="UP000241444">
    <property type="component" value="Unassembled WGS sequence"/>
</dbReference>
<dbReference type="PRINTS" id="PR00080">
    <property type="entry name" value="SDRFAMILY"/>
</dbReference>
<dbReference type="EC" id="1.1.1.47" evidence="3"/>
<dbReference type="FunFam" id="3.40.50.720:FF:000084">
    <property type="entry name" value="Short-chain dehydrogenase reductase"/>
    <property type="match status" value="1"/>
</dbReference>
<evidence type="ECO:0000313" key="4">
    <source>
        <dbReference type="Proteomes" id="UP000241444"/>
    </source>
</evidence>
<dbReference type="GO" id="GO:0047936">
    <property type="term" value="F:glucose 1-dehydrogenase [NAD(P)+] activity"/>
    <property type="evidence" value="ECO:0007669"/>
    <property type="project" value="UniProtKB-EC"/>
</dbReference>
<dbReference type="Pfam" id="PF13561">
    <property type="entry name" value="adh_short_C2"/>
    <property type="match status" value="1"/>
</dbReference>
<reference evidence="4" key="1">
    <citation type="submission" date="2017-11" db="EMBL/GenBank/DDBJ databases">
        <authorList>
            <person name="Kuznetsova I."/>
            <person name="Sazanova A."/>
            <person name="Chirak E."/>
            <person name="Safronova V."/>
            <person name="Willems A."/>
        </authorList>
    </citation>
    <scope>NUCLEOTIDE SEQUENCE [LARGE SCALE GENOMIC DNA]</scope>
    <source>
        <strain evidence="4">STM 196</strain>
    </source>
</reference>
<sequence length="247" mass="25256">MTKTVLITGASRGIGRSAAILAGQKGWSVGVNYVGNKRAADEVVDAIIAAGGKAKAIQGDVAVEADVISVFKQAAELGKLDGVVVNAGIVAPASPLIDMDIERMRRIFDVNILGAYLCAREAVRHLARSRGGNGGSIVLLSSAAARLGGPNEYVDYAGSKGAMDTLTIGLSKEVGPDGIRVNAVRPGLVETDIHASGGQPDRAQRLGVTAPLGRPGTADEVAESIVWLLSDASSYVTGALLDVTGGR</sequence>